<protein>
    <submittedName>
        <fullName evidence="1">Uncharacterized protein</fullName>
    </submittedName>
</protein>
<sequence>MRGQLLTKLHSLLKTILKELHKLKDMQRKEMAAIIQRLDKIEDAMGQISPRLQDLKQRVLDLEDRSLVWDTELGKIQKQFSESQK</sequence>
<gene>
    <name evidence="1" type="ORF">NDU88_004329</name>
</gene>
<keyword evidence="2" id="KW-1185">Reference proteome</keyword>
<accession>A0AAV7W9F4</accession>
<proteinExistence type="predicted"/>
<name>A0AAV7W9F4_PLEWA</name>
<comment type="caution">
    <text evidence="1">The sequence shown here is derived from an EMBL/GenBank/DDBJ whole genome shotgun (WGS) entry which is preliminary data.</text>
</comment>
<evidence type="ECO:0000313" key="1">
    <source>
        <dbReference type="EMBL" id="KAJ1208950.1"/>
    </source>
</evidence>
<reference evidence="1" key="1">
    <citation type="journal article" date="2022" name="bioRxiv">
        <title>Sequencing and chromosome-scale assembly of the giantPleurodeles waltlgenome.</title>
        <authorList>
            <person name="Brown T."/>
            <person name="Elewa A."/>
            <person name="Iarovenko S."/>
            <person name="Subramanian E."/>
            <person name="Araus A.J."/>
            <person name="Petzold A."/>
            <person name="Susuki M."/>
            <person name="Suzuki K.-i.T."/>
            <person name="Hayashi T."/>
            <person name="Toyoda A."/>
            <person name="Oliveira C."/>
            <person name="Osipova E."/>
            <person name="Leigh N.D."/>
            <person name="Simon A."/>
            <person name="Yun M.H."/>
        </authorList>
    </citation>
    <scope>NUCLEOTIDE SEQUENCE</scope>
    <source>
        <strain evidence="1">20211129_DDA</strain>
        <tissue evidence="1">Liver</tissue>
    </source>
</reference>
<evidence type="ECO:0000313" key="2">
    <source>
        <dbReference type="Proteomes" id="UP001066276"/>
    </source>
</evidence>
<dbReference type="AlphaFoldDB" id="A0AAV7W9F4"/>
<dbReference type="EMBL" id="JANPWB010000002">
    <property type="protein sequence ID" value="KAJ1208950.1"/>
    <property type="molecule type" value="Genomic_DNA"/>
</dbReference>
<organism evidence="1 2">
    <name type="scientific">Pleurodeles waltl</name>
    <name type="common">Iberian ribbed newt</name>
    <dbReference type="NCBI Taxonomy" id="8319"/>
    <lineage>
        <taxon>Eukaryota</taxon>
        <taxon>Metazoa</taxon>
        <taxon>Chordata</taxon>
        <taxon>Craniata</taxon>
        <taxon>Vertebrata</taxon>
        <taxon>Euteleostomi</taxon>
        <taxon>Amphibia</taxon>
        <taxon>Batrachia</taxon>
        <taxon>Caudata</taxon>
        <taxon>Salamandroidea</taxon>
        <taxon>Salamandridae</taxon>
        <taxon>Pleurodelinae</taxon>
        <taxon>Pleurodeles</taxon>
    </lineage>
</organism>
<dbReference type="Proteomes" id="UP001066276">
    <property type="component" value="Chromosome 1_2"/>
</dbReference>